<proteinExistence type="predicted"/>
<organism evidence="2 3">
    <name type="scientific">Pseudoroseicyclus tamaricis</name>
    <dbReference type="NCBI Taxonomy" id="2705421"/>
    <lineage>
        <taxon>Bacteria</taxon>
        <taxon>Pseudomonadati</taxon>
        <taxon>Pseudomonadota</taxon>
        <taxon>Alphaproteobacteria</taxon>
        <taxon>Rhodobacterales</taxon>
        <taxon>Paracoccaceae</taxon>
        <taxon>Pseudoroseicyclus</taxon>
    </lineage>
</organism>
<keyword evidence="3" id="KW-1185">Reference proteome</keyword>
<feature type="domain" description="HTH cro/C1-type" evidence="1">
    <location>
        <begin position="11"/>
        <end position="65"/>
    </location>
</feature>
<dbReference type="Pfam" id="PF09856">
    <property type="entry name" value="ScfRs"/>
    <property type="match status" value="1"/>
</dbReference>
<name>A0A6B2JHY4_9RHOB</name>
<comment type="caution">
    <text evidence="2">The sequence shown here is derived from an EMBL/GenBank/DDBJ whole genome shotgun (WGS) entry which is preliminary data.</text>
</comment>
<reference evidence="2 3" key="1">
    <citation type="submission" date="2020-02" db="EMBL/GenBank/DDBJ databases">
        <title>Pseudoroseicyclus tamarix, sp. nov., isolated from offshore sediment of a Tamarix chinensis forest.</title>
        <authorList>
            <person name="Gai Y."/>
        </authorList>
    </citation>
    <scope>NUCLEOTIDE SEQUENCE [LARGE SCALE GENOMIC DNA]</scope>
    <source>
        <strain evidence="2 3">CLL3-39</strain>
    </source>
</reference>
<dbReference type="InterPro" id="IPR018653">
    <property type="entry name" value="ScfR_C"/>
</dbReference>
<dbReference type="InterPro" id="IPR001387">
    <property type="entry name" value="Cro/C1-type_HTH"/>
</dbReference>
<dbReference type="RefSeq" id="WP_163891927.1">
    <property type="nucleotide sequence ID" value="NZ_JAAFYS010000002.1"/>
</dbReference>
<evidence type="ECO:0000313" key="3">
    <source>
        <dbReference type="Proteomes" id="UP000474757"/>
    </source>
</evidence>
<gene>
    <name evidence="2" type="ORF">GZA08_08065</name>
</gene>
<dbReference type="GO" id="GO:0003677">
    <property type="term" value="F:DNA binding"/>
    <property type="evidence" value="ECO:0007669"/>
    <property type="project" value="InterPro"/>
</dbReference>
<dbReference type="SMART" id="SM00530">
    <property type="entry name" value="HTH_XRE"/>
    <property type="match status" value="1"/>
</dbReference>
<dbReference type="Pfam" id="PF01381">
    <property type="entry name" value="HTH_3"/>
    <property type="match status" value="1"/>
</dbReference>
<accession>A0A6B2JHY4</accession>
<dbReference type="InterPro" id="IPR010982">
    <property type="entry name" value="Lambda_DNA-bd_dom_sf"/>
</dbReference>
<evidence type="ECO:0000313" key="2">
    <source>
        <dbReference type="EMBL" id="NDV00923.1"/>
    </source>
</evidence>
<dbReference type="Gene3D" id="1.10.260.40">
    <property type="entry name" value="lambda repressor-like DNA-binding domains"/>
    <property type="match status" value="1"/>
</dbReference>
<dbReference type="Proteomes" id="UP000474757">
    <property type="component" value="Unassembled WGS sequence"/>
</dbReference>
<sequence>MARRALTGSRIRQRRLDLGRSQAELARATGISGSYLNLIEHNRRSIGGALLNSLARELGIDPALLAEGAGSEMADALRAAARTLPEAGAEEERAEDLTGRFPGWARLMAAQAGRIETLEEQLAALTDRLTHDPALAASLHEVISAVTAIRSTASILASGEALDADWQGRFHRNIFEDAQRLAAESRTLATYLEGPGEAALRTPFDELEAALEQVDQHLPLLEAGGTPEEAVAAMPGLSRATRPLALAWARRYAADAAALPLARFGPQALEAAHEPGALIAETGAPAQVVLRRLACLPPADGHPAFGLAICDAAGALTRLRPLPGFSLPRSGACPLWPLYQALGQPGRPLAARVSLPGERAPPLLVHAAAAPAAPAGFGAPPPLTSVMLVRPAAADGPQPAPVGPACRICPRERCPARREPSLMTSTP</sequence>
<protein>
    <submittedName>
        <fullName evidence="2">DUF2083 domain-containing protein</fullName>
    </submittedName>
</protein>
<dbReference type="SUPFAM" id="SSF47413">
    <property type="entry name" value="lambda repressor-like DNA-binding domains"/>
    <property type="match status" value="1"/>
</dbReference>
<dbReference type="PROSITE" id="PS50943">
    <property type="entry name" value="HTH_CROC1"/>
    <property type="match status" value="1"/>
</dbReference>
<dbReference type="CDD" id="cd00093">
    <property type="entry name" value="HTH_XRE"/>
    <property type="match status" value="1"/>
</dbReference>
<evidence type="ECO:0000259" key="1">
    <source>
        <dbReference type="PROSITE" id="PS50943"/>
    </source>
</evidence>
<dbReference type="AlphaFoldDB" id="A0A6B2JHY4"/>
<dbReference type="EMBL" id="JAAGAB010000002">
    <property type="protein sequence ID" value="NDV00923.1"/>
    <property type="molecule type" value="Genomic_DNA"/>
</dbReference>